<feature type="transmembrane region" description="Helical" evidence="1">
    <location>
        <begin position="86"/>
        <end position="108"/>
    </location>
</feature>
<feature type="transmembrane region" description="Helical" evidence="1">
    <location>
        <begin position="44"/>
        <end position="65"/>
    </location>
</feature>
<evidence type="ECO:0000313" key="3">
    <source>
        <dbReference type="Proteomes" id="UP000325295"/>
    </source>
</evidence>
<feature type="transmembrane region" description="Helical" evidence="1">
    <location>
        <begin position="7"/>
        <end position="24"/>
    </location>
</feature>
<dbReference type="RefSeq" id="WP_137601719.1">
    <property type="nucleotide sequence ID" value="NZ_BJEB01000016.1"/>
</dbReference>
<reference evidence="2 3" key="1">
    <citation type="submission" date="2019-09" db="EMBL/GenBank/DDBJ databases">
        <title>Complete Genome Sequence of Lactobacillus nenjiangensis SH-Y15, isolated from sauerkraut.</title>
        <authorList>
            <person name="Yang H."/>
        </authorList>
    </citation>
    <scope>NUCLEOTIDE SEQUENCE [LARGE SCALE GENOMIC DNA]</scope>
    <source>
        <strain evidence="2 3">SH-Y15</strain>
    </source>
</reference>
<evidence type="ECO:0000313" key="2">
    <source>
        <dbReference type="EMBL" id="QER66895.1"/>
    </source>
</evidence>
<dbReference type="Proteomes" id="UP000325295">
    <property type="component" value="Chromosome"/>
</dbReference>
<keyword evidence="1" id="KW-0472">Membrane</keyword>
<keyword evidence="1" id="KW-1133">Transmembrane helix</keyword>
<dbReference type="KEGG" id="lnn:F0161_02720"/>
<keyword evidence="1" id="KW-0812">Transmembrane</keyword>
<evidence type="ECO:0008006" key="4">
    <source>
        <dbReference type="Google" id="ProtNLM"/>
    </source>
</evidence>
<organism evidence="2 3">
    <name type="scientific">Paucilactobacillus nenjiangensis</name>
    <dbReference type="NCBI Taxonomy" id="1296540"/>
    <lineage>
        <taxon>Bacteria</taxon>
        <taxon>Bacillati</taxon>
        <taxon>Bacillota</taxon>
        <taxon>Bacilli</taxon>
        <taxon>Lactobacillales</taxon>
        <taxon>Lactobacillaceae</taxon>
        <taxon>Paucilactobacillus</taxon>
    </lineage>
</organism>
<name>A0A5P1X0F6_9LACO</name>
<keyword evidence="3" id="KW-1185">Reference proteome</keyword>
<protein>
    <recommendedName>
        <fullName evidence="4">DUF1648 domain-containing protein</fullName>
    </recommendedName>
</protein>
<proteinExistence type="predicted"/>
<accession>A0A5P1X0F6</accession>
<sequence>MKKFISIVRSIEGILLIICSGLVVRDNTIASHFNSSGKFDAYGSGIEIIIAPIVVIWIGEVMIAIDKASRKKAGTVDSPFIYVNEWQQIVALTVISVVLLILMILKIVF</sequence>
<dbReference type="AlphaFoldDB" id="A0A5P1X0F6"/>
<dbReference type="EMBL" id="CP043939">
    <property type="protein sequence ID" value="QER66895.1"/>
    <property type="molecule type" value="Genomic_DNA"/>
</dbReference>
<gene>
    <name evidence="2" type="ORF">F0161_02720</name>
</gene>
<evidence type="ECO:0000256" key="1">
    <source>
        <dbReference type="SAM" id="Phobius"/>
    </source>
</evidence>
<dbReference type="OrthoDB" id="2311105at2"/>